<feature type="transmembrane region" description="Helical" evidence="2">
    <location>
        <begin position="7"/>
        <end position="25"/>
    </location>
</feature>
<dbReference type="EMBL" id="JACXAE010000051">
    <property type="protein sequence ID" value="MBD2773318.1"/>
    <property type="molecule type" value="Genomic_DNA"/>
</dbReference>
<sequence>MKKFLSIVVGTALVVLIIWLGFRAAKDSNYVLWFGIASAIVAPIPFALFGYAFSGSDREVIKRLSRVPQIEELISQAQSQEEKIRILEEQRTRLEELVHYEAERLALENRKSSLERDAVRILDELEAVDKELKRLGILINQSAVGEQLQKLQERIEARRSGNIIIRLGKKDLIIDTQMFTVIPVYGEGIYNMLKFVQKLQRISKGR</sequence>
<gene>
    <name evidence="3" type="ORF">ICL16_14870</name>
</gene>
<organism evidence="3 4">
    <name type="scientific">Iningainema tapete BLCC-T55</name>
    <dbReference type="NCBI Taxonomy" id="2748662"/>
    <lineage>
        <taxon>Bacteria</taxon>
        <taxon>Bacillati</taxon>
        <taxon>Cyanobacteriota</taxon>
        <taxon>Cyanophyceae</taxon>
        <taxon>Nostocales</taxon>
        <taxon>Scytonemataceae</taxon>
        <taxon>Iningainema tapete</taxon>
    </lineage>
</organism>
<evidence type="ECO:0000256" key="1">
    <source>
        <dbReference type="SAM" id="Coils"/>
    </source>
</evidence>
<keyword evidence="4" id="KW-1185">Reference proteome</keyword>
<reference evidence="3" key="1">
    <citation type="submission" date="2020-09" db="EMBL/GenBank/DDBJ databases">
        <title>Iningainema tapete sp. nov. (Scytonemataceae, Cyanobacteria) from greenhouses in central Florida (USA) produces two types of nodularin with biosynthetic potential for microcystin-LR and anabaenopeptins.</title>
        <authorList>
            <person name="Berthold D.E."/>
            <person name="Lefler F.W."/>
            <person name="Huang I.-S."/>
            <person name="Abdulla H."/>
            <person name="Zimba P.V."/>
            <person name="Laughinghouse H.D. IV."/>
        </authorList>
    </citation>
    <scope>NUCLEOTIDE SEQUENCE</scope>
    <source>
        <strain evidence="3">BLCCT55</strain>
    </source>
</reference>
<name>A0A8J6XFV2_9CYAN</name>
<keyword evidence="1" id="KW-0175">Coiled coil</keyword>
<dbReference type="RefSeq" id="WP_190828954.1">
    <property type="nucleotide sequence ID" value="NZ_CAWPPI010000051.1"/>
</dbReference>
<evidence type="ECO:0000313" key="4">
    <source>
        <dbReference type="Proteomes" id="UP000629098"/>
    </source>
</evidence>
<feature type="coiled-coil region" evidence="1">
    <location>
        <begin position="70"/>
        <end position="131"/>
    </location>
</feature>
<dbReference type="AlphaFoldDB" id="A0A8J6XFV2"/>
<keyword evidence="2" id="KW-0812">Transmembrane</keyword>
<dbReference type="Proteomes" id="UP000629098">
    <property type="component" value="Unassembled WGS sequence"/>
</dbReference>
<feature type="transmembrane region" description="Helical" evidence="2">
    <location>
        <begin position="31"/>
        <end position="53"/>
    </location>
</feature>
<protein>
    <submittedName>
        <fullName evidence="3">Uncharacterized protein</fullName>
    </submittedName>
</protein>
<proteinExistence type="predicted"/>
<keyword evidence="2" id="KW-1133">Transmembrane helix</keyword>
<keyword evidence="2" id="KW-0472">Membrane</keyword>
<accession>A0A8J6XFV2</accession>
<evidence type="ECO:0000313" key="3">
    <source>
        <dbReference type="EMBL" id="MBD2773318.1"/>
    </source>
</evidence>
<comment type="caution">
    <text evidence="3">The sequence shown here is derived from an EMBL/GenBank/DDBJ whole genome shotgun (WGS) entry which is preliminary data.</text>
</comment>
<evidence type="ECO:0000256" key="2">
    <source>
        <dbReference type="SAM" id="Phobius"/>
    </source>
</evidence>